<dbReference type="RefSeq" id="WP_088571441.1">
    <property type="nucleotide sequence ID" value="NZ_FYEK01000029.1"/>
</dbReference>
<name>A0A212R4X5_9CHLR</name>
<dbReference type="AlphaFoldDB" id="A0A212R4X5"/>
<protein>
    <submittedName>
        <fullName evidence="1">Uncharacterized protein</fullName>
    </submittedName>
</protein>
<dbReference type="InParanoid" id="A0A212R4X5"/>
<gene>
    <name evidence="1" type="ORF">SAMN02746019_00010270</name>
</gene>
<evidence type="ECO:0000313" key="1">
    <source>
        <dbReference type="EMBL" id="SNB67082.1"/>
    </source>
</evidence>
<dbReference type="Proteomes" id="UP000197025">
    <property type="component" value="Unassembled WGS sequence"/>
</dbReference>
<organism evidence="1 2">
    <name type="scientific">Thermoflexus hugenholtzii JAD2</name>
    <dbReference type="NCBI Taxonomy" id="877466"/>
    <lineage>
        <taxon>Bacteria</taxon>
        <taxon>Bacillati</taxon>
        <taxon>Chloroflexota</taxon>
        <taxon>Thermoflexia</taxon>
        <taxon>Thermoflexales</taxon>
        <taxon>Thermoflexaceae</taxon>
        <taxon>Thermoflexus</taxon>
    </lineage>
</organism>
<proteinExistence type="predicted"/>
<sequence length="274" mass="30898">MIRFFRLRDGPRFLAVLHEGFYLDERAARVGRFRPVEAATASLFFPDLIPVRTVTDGEGSRFLQLSDRRKGEELRLLFGAPIPSSPDPEAVAGWEALFHALVEWAARSGTRRLIAEVGGDELRLAFLRQVGFQPLRRDPVWAGSAQVVEHAFQIPADPEGFSRWALHRGPGGAWLEELRHTREDPLSTLAGCIRELGPRWRHPVYVQVRRETPEIARALRELGFQPAFSLWRMVRWIAIPVPASVPEDVEAGASVFPAFPCQTHLWPCGGISRK</sequence>
<reference evidence="2" key="1">
    <citation type="submission" date="2017-06" db="EMBL/GenBank/DDBJ databases">
        <authorList>
            <person name="Varghese N."/>
            <person name="Submissions S."/>
        </authorList>
    </citation>
    <scope>NUCLEOTIDE SEQUENCE [LARGE SCALE GENOMIC DNA]</scope>
    <source>
        <strain evidence="2">JAD2</strain>
    </source>
</reference>
<dbReference type="EMBL" id="FYEK01000029">
    <property type="protein sequence ID" value="SNB67082.1"/>
    <property type="molecule type" value="Genomic_DNA"/>
</dbReference>
<accession>A0A212R4X5</accession>
<evidence type="ECO:0000313" key="2">
    <source>
        <dbReference type="Proteomes" id="UP000197025"/>
    </source>
</evidence>
<keyword evidence="2" id="KW-1185">Reference proteome</keyword>